<evidence type="ECO:0000313" key="5">
    <source>
        <dbReference type="Proteomes" id="UP000620133"/>
    </source>
</evidence>
<dbReference type="PANTHER" id="PTHR48111">
    <property type="entry name" value="REGULATOR OF RPOS"/>
    <property type="match status" value="1"/>
</dbReference>
<keyword evidence="1" id="KW-0597">Phosphoprotein</keyword>
<evidence type="ECO:0000256" key="1">
    <source>
        <dbReference type="ARBA" id="ARBA00022553"/>
    </source>
</evidence>
<reference evidence="4" key="1">
    <citation type="submission" date="2021-01" db="EMBL/GenBank/DDBJ databases">
        <title>Draft genome sequence of Acholeplasmataceae bacterium strain Mahy22.</title>
        <authorList>
            <person name="Watanabe M."/>
            <person name="Kojima H."/>
            <person name="Fukui M."/>
        </authorList>
    </citation>
    <scope>NUCLEOTIDE SEQUENCE</scope>
    <source>
        <strain evidence="4">Mahy22</strain>
    </source>
</reference>
<dbReference type="PROSITE" id="PS51755">
    <property type="entry name" value="OMPR_PHOB"/>
    <property type="match status" value="1"/>
</dbReference>
<dbReference type="SMART" id="SM00862">
    <property type="entry name" value="Trans_reg_C"/>
    <property type="match status" value="1"/>
</dbReference>
<dbReference type="Gene3D" id="1.10.10.10">
    <property type="entry name" value="Winged helix-like DNA-binding domain superfamily/Winged helix DNA-binding domain"/>
    <property type="match status" value="1"/>
</dbReference>
<organism evidence="4 5">
    <name type="scientific">Mariniplasma anaerobium</name>
    <dbReference type="NCBI Taxonomy" id="2735436"/>
    <lineage>
        <taxon>Bacteria</taxon>
        <taxon>Bacillati</taxon>
        <taxon>Mycoplasmatota</taxon>
        <taxon>Mollicutes</taxon>
        <taxon>Acholeplasmatales</taxon>
        <taxon>Acholeplasmataceae</taxon>
        <taxon>Mariniplasma</taxon>
    </lineage>
</organism>
<dbReference type="FunFam" id="1.10.10.10:FF:000018">
    <property type="entry name" value="DNA-binding response regulator ResD"/>
    <property type="match status" value="1"/>
</dbReference>
<dbReference type="Pfam" id="PF00072">
    <property type="entry name" value="Response_reg"/>
    <property type="match status" value="1"/>
</dbReference>
<dbReference type="GO" id="GO:0005829">
    <property type="term" value="C:cytosol"/>
    <property type="evidence" value="ECO:0007669"/>
    <property type="project" value="TreeGrafter"/>
</dbReference>
<evidence type="ECO:0000256" key="2">
    <source>
        <dbReference type="ARBA" id="ARBA00023012"/>
    </source>
</evidence>
<protein>
    <submittedName>
        <fullName evidence="4">DNA-binding response regulator</fullName>
    </submittedName>
</protein>
<dbReference type="InterPro" id="IPR039420">
    <property type="entry name" value="WalR-like"/>
</dbReference>
<dbReference type="PROSITE" id="PS50110">
    <property type="entry name" value="RESPONSE_REGULATORY"/>
    <property type="match status" value="1"/>
</dbReference>
<dbReference type="SUPFAM" id="SSF52172">
    <property type="entry name" value="CheY-like"/>
    <property type="match status" value="1"/>
</dbReference>
<gene>
    <name evidence="4" type="ORF">MPAN_006930</name>
</gene>
<keyword evidence="5" id="KW-1185">Reference proteome</keyword>
<dbReference type="InterPro" id="IPR016032">
    <property type="entry name" value="Sig_transdc_resp-reg_C-effctor"/>
</dbReference>
<dbReference type="InterPro" id="IPR011006">
    <property type="entry name" value="CheY-like_superfamily"/>
</dbReference>
<dbReference type="SMART" id="SM00448">
    <property type="entry name" value="REC"/>
    <property type="match status" value="1"/>
</dbReference>
<dbReference type="Gene3D" id="6.10.250.690">
    <property type="match status" value="1"/>
</dbReference>
<evidence type="ECO:0000256" key="3">
    <source>
        <dbReference type="ARBA" id="ARBA00023125"/>
    </source>
</evidence>
<dbReference type="SUPFAM" id="SSF46894">
    <property type="entry name" value="C-terminal effector domain of the bipartite response regulators"/>
    <property type="match status" value="1"/>
</dbReference>
<dbReference type="GO" id="GO:0000156">
    <property type="term" value="F:phosphorelay response regulator activity"/>
    <property type="evidence" value="ECO:0007669"/>
    <property type="project" value="TreeGrafter"/>
</dbReference>
<dbReference type="AlphaFoldDB" id="A0A7U9TGN9"/>
<keyword evidence="3 4" id="KW-0238">DNA-binding</keyword>
<dbReference type="InterPro" id="IPR001789">
    <property type="entry name" value="Sig_transdc_resp-reg_receiver"/>
</dbReference>
<dbReference type="Proteomes" id="UP000620133">
    <property type="component" value="Chromosome"/>
</dbReference>
<dbReference type="GO" id="GO:0006355">
    <property type="term" value="P:regulation of DNA-templated transcription"/>
    <property type="evidence" value="ECO:0007669"/>
    <property type="project" value="InterPro"/>
</dbReference>
<proteinExistence type="predicted"/>
<name>A0A7U9TGN9_9MOLU</name>
<dbReference type="Gene3D" id="3.40.50.2300">
    <property type="match status" value="1"/>
</dbReference>
<dbReference type="CDD" id="cd00383">
    <property type="entry name" value="trans_reg_C"/>
    <property type="match status" value="1"/>
</dbReference>
<evidence type="ECO:0000313" key="4">
    <source>
        <dbReference type="EMBL" id="BCR35800.1"/>
    </source>
</evidence>
<accession>A0A7U9TGN9</accession>
<sequence length="231" mass="26819">MASKILLIEDNVLISKSIEQKLKDEMYNVKAVFNGQDAIDQFSKDNYDCVLLDLMLPKVSGEDVLKHIRSKGETPVMIISTKDTDVEKAINLGLGADDYLSKPFSMLELLARVKALLRRSRQSEEKPKKNVYNFKDLSINLSTYQVVKNGVVLELTLKEFEILRLLLTHPDQTFSKQEMYRKIWNEEYYFNDNVINVHIRRLRKKIENDPSNPEIVITMWGFGYKLGQIEI</sequence>
<dbReference type="Pfam" id="PF00486">
    <property type="entry name" value="Trans_reg_C"/>
    <property type="match status" value="1"/>
</dbReference>
<dbReference type="GO" id="GO:0000976">
    <property type="term" value="F:transcription cis-regulatory region binding"/>
    <property type="evidence" value="ECO:0007669"/>
    <property type="project" value="TreeGrafter"/>
</dbReference>
<dbReference type="GO" id="GO:0032993">
    <property type="term" value="C:protein-DNA complex"/>
    <property type="evidence" value="ECO:0007669"/>
    <property type="project" value="TreeGrafter"/>
</dbReference>
<dbReference type="EMBL" id="AP024412">
    <property type="protein sequence ID" value="BCR35800.1"/>
    <property type="molecule type" value="Genomic_DNA"/>
</dbReference>
<dbReference type="InterPro" id="IPR001867">
    <property type="entry name" value="OmpR/PhoB-type_DNA-bd"/>
</dbReference>
<dbReference type="RefSeq" id="WP_176238634.1">
    <property type="nucleotide sequence ID" value="NZ_AP024412.1"/>
</dbReference>
<dbReference type="PANTHER" id="PTHR48111:SF26">
    <property type="entry name" value="STAGE 0 SPORULATION PROTEIN A HOMOLOG"/>
    <property type="match status" value="1"/>
</dbReference>
<dbReference type="InterPro" id="IPR036388">
    <property type="entry name" value="WH-like_DNA-bd_sf"/>
</dbReference>
<keyword evidence="2" id="KW-0902">Two-component regulatory system</keyword>
<dbReference type="KEGG" id="manr:MPAN_006930"/>